<proteinExistence type="predicted"/>
<keyword evidence="2" id="KW-1185">Reference proteome</keyword>
<name>A0A164R9A2_9CRUS</name>
<evidence type="ECO:0000313" key="1">
    <source>
        <dbReference type="EMBL" id="KZS08449.1"/>
    </source>
</evidence>
<reference evidence="1 2" key="1">
    <citation type="submission" date="2016-03" db="EMBL/GenBank/DDBJ databases">
        <title>EvidentialGene: Evidence-directed Construction of Genes on Genomes.</title>
        <authorList>
            <person name="Gilbert D.G."/>
            <person name="Choi J.-H."/>
            <person name="Mockaitis K."/>
            <person name="Colbourne J."/>
            <person name="Pfrender M."/>
        </authorList>
    </citation>
    <scope>NUCLEOTIDE SEQUENCE [LARGE SCALE GENOMIC DNA]</scope>
    <source>
        <strain evidence="1 2">Xinb3</strain>
        <tissue evidence="1">Complete organism</tissue>
    </source>
</reference>
<dbReference type="EMBL" id="LRGB01002195">
    <property type="protein sequence ID" value="KZS08449.1"/>
    <property type="molecule type" value="Genomic_DNA"/>
</dbReference>
<gene>
    <name evidence="1" type="ORF">APZ42_027549</name>
</gene>
<dbReference type="Proteomes" id="UP000076858">
    <property type="component" value="Unassembled WGS sequence"/>
</dbReference>
<evidence type="ECO:0000313" key="2">
    <source>
        <dbReference type="Proteomes" id="UP000076858"/>
    </source>
</evidence>
<comment type="caution">
    <text evidence="1">The sequence shown here is derived from an EMBL/GenBank/DDBJ whole genome shotgun (WGS) entry which is preliminary data.</text>
</comment>
<organism evidence="1 2">
    <name type="scientific">Daphnia magna</name>
    <dbReference type="NCBI Taxonomy" id="35525"/>
    <lineage>
        <taxon>Eukaryota</taxon>
        <taxon>Metazoa</taxon>
        <taxon>Ecdysozoa</taxon>
        <taxon>Arthropoda</taxon>
        <taxon>Crustacea</taxon>
        <taxon>Branchiopoda</taxon>
        <taxon>Diplostraca</taxon>
        <taxon>Cladocera</taxon>
        <taxon>Anomopoda</taxon>
        <taxon>Daphniidae</taxon>
        <taxon>Daphnia</taxon>
    </lineage>
</organism>
<dbReference type="AlphaFoldDB" id="A0A164R9A2"/>
<accession>A0A164R9A2</accession>
<sequence>MTLKGCKWMLQCRNSRMFSVCVVKCAISFSPPSSTVRIFSDSSSVKQTCVMSLMTPLDTLRNIRNM</sequence>
<protein>
    <submittedName>
        <fullName evidence="1">Uncharacterized protein</fullName>
    </submittedName>
</protein>